<dbReference type="SUPFAM" id="SSF52518">
    <property type="entry name" value="Thiamin diphosphate-binding fold (THDP-binding)"/>
    <property type="match status" value="2"/>
</dbReference>
<dbReference type="GO" id="GO:0030976">
    <property type="term" value="F:thiamine pyrophosphate binding"/>
    <property type="evidence" value="ECO:0007669"/>
    <property type="project" value="InterPro"/>
</dbReference>
<dbReference type="Gene3D" id="3.40.50.1220">
    <property type="entry name" value="TPP-binding domain"/>
    <property type="match status" value="1"/>
</dbReference>
<keyword evidence="2 3" id="KW-0786">Thiamine pyrophosphate</keyword>
<dbReference type="CDD" id="cd02014">
    <property type="entry name" value="TPP_POX"/>
    <property type="match status" value="1"/>
</dbReference>
<dbReference type="InterPro" id="IPR011766">
    <property type="entry name" value="TPP_enzyme_TPP-bd"/>
</dbReference>
<gene>
    <name evidence="7" type="ORF">JKP34_13985</name>
</gene>
<dbReference type="PROSITE" id="PS00187">
    <property type="entry name" value="TPP_ENZYMES"/>
    <property type="match status" value="1"/>
</dbReference>
<name>A0A937DKL7_9BACT</name>
<evidence type="ECO:0000313" key="7">
    <source>
        <dbReference type="EMBL" id="MBL0766371.1"/>
    </source>
</evidence>
<accession>A0A937DKL7</accession>
<feature type="domain" description="Thiamine pyrophosphate enzyme N-terminal TPP-binding" evidence="6">
    <location>
        <begin position="1"/>
        <end position="116"/>
    </location>
</feature>
<dbReference type="InterPro" id="IPR029035">
    <property type="entry name" value="DHS-like_NAD/FAD-binding_dom"/>
</dbReference>
<dbReference type="PANTHER" id="PTHR42981:SF2">
    <property type="entry name" value="PYRUVATE DEHYDROGENASE [UBIQUINONE]"/>
    <property type="match status" value="1"/>
</dbReference>
<dbReference type="Pfam" id="PF02776">
    <property type="entry name" value="TPP_enzyme_N"/>
    <property type="match status" value="1"/>
</dbReference>
<proteinExistence type="inferred from homology"/>
<dbReference type="PANTHER" id="PTHR42981">
    <property type="entry name" value="PYRUVATE DEHYDROGENASE [UBIQUINONE]"/>
    <property type="match status" value="1"/>
</dbReference>
<dbReference type="RefSeq" id="WP_201922713.1">
    <property type="nucleotide sequence ID" value="NZ_JAERQG010000003.1"/>
</dbReference>
<evidence type="ECO:0008006" key="9">
    <source>
        <dbReference type="Google" id="ProtNLM"/>
    </source>
</evidence>
<evidence type="ECO:0000256" key="3">
    <source>
        <dbReference type="RuleBase" id="RU362132"/>
    </source>
</evidence>
<feature type="domain" description="Thiamine pyrophosphate enzyme TPP-binding" evidence="5">
    <location>
        <begin position="379"/>
        <end position="526"/>
    </location>
</feature>
<dbReference type="InterPro" id="IPR012001">
    <property type="entry name" value="Thiamin_PyroP_enz_TPP-bd_dom"/>
</dbReference>
<comment type="similarity">
    <text evidence="1 3">Belongs to the TPP enzyme family.</text>
</comment>
<dbReference type="Gene3D" id="3.40.50.970">
    <property type="match status" value="2"/>
</dbReference>
<dbReference type="AlphaFoldDB" id="A0A937DKL7"/>
<evidence type="ECO:0000259" key="5">
    <source>
        <dbReference type="Pfam" id="PF02775"/>
    </source>
</evidence>
<dbReference type="Proteomes" id="UP000642920">
    <property type="component" value="Unassembled WGS sequence"/>
</dbReference>
<dbReference type="InterPro" id="IPR047211">
    <property type="entry name" value="POXB-like"/>
</dbReference>
<dbReference type="GO" id="GO:0003824">
    <property type="term" value="F:catalytic activity"/>
    <property type="evidence" value="ECO:0007669"/>
    <property type="project" value="InterPro"/>
</dbReference>
<dbReference type="SUPFAM" id="SSF52467">
    <property type="entry name" value="DHS-like NAD/FAD-binding domain"/>
    <property type="match status" value="1"/>
</dbReference>
<protein>
    <recommendedName>
        <fullName evidence="9">Pyruvate dehydrogenase (Quinone)</fullName>
    </recommendedName>
</protein>
<dbReference type="InterPro" id="IPR047212">
    <property type="entry name" value="TPP_POXB-like"/>
</dbReference>
<evidence type="ECO:0000259" key="6">
    <source>
        <dbReference type="Pfam" id="PF02776"/>
    </source>
</evidence>
<comment type="caution">
    <text evidence="7">The sequence shown here is derived from an EMBL/GenBank/DDBJ whole genome shotgun (WGS) entry which is preliminary data.</text>
</comment>
<dbReference type="Pfam" id="PF02775">
    <property type="entry name" value="TPP_enzyme_C"/>
    <property type="match status" value="1"/>
</dbReference>
<dbReference type="GO" id="GO:0000287">
    <property type="term" value="F:magnesium ion binding"/>
    <property type="evidence" value="ECO:0007669"/>
    <property type="project" value="InterPro"/>
</dbReference>
<evidence type="ECO:0000256" key="2">
    <source>
        <dbReference type="ARBA" id="ARBA00023052"/>
    </source>
</evidence>
<keyword evidence="8" id="KW-1185">Reference proteome</keyword>
<dbReference type="Pfam" id="PF00205">
    <property type="entry name" value="TPP_enzyme_M"/>
    <property type="match status" value="1"/>
</dbReference>
<dbReference type="InterPro" id="IPR000399">
    <property type="entry name" value="TPP-bd_CS"/>
</dbReference>
<organism evidence="7 8">
    <name type="scientific">Marivirga atlantica</name>
    <dbReference type="NCBI Taxonomy" id="1548457"/>
    <lineage>
        <taxon>Bacteria</taxon>
        <taxon>Pseudomonadati</taxon>
        <taxon>Bacteroidota</taxon>
        <taxon>Cytophagia</taxon>
        <taxon>Cytophagales</taxon>
        <taxon>Marivirgaceae</taxon>
        <taxon>Marivirga</taxon>
    </lineage>
</organism>
<evidence type="ECO:0000256" key="1">
    <source>
        <dbReference type="ARBA" id="ARBA00007812"/>
    </source>
</evidence>
<evidence type="ECO:0000259" key="4">
    <source>
        <dbReference type="Pfam" id="PF00205"/>
    </source>
</evidence>
<dbReference type="EMBL" id="JAERQG010000003">
    <property type="protein sequence ID" value="MBL0766371.1"/>
    <property type="molecule type" value="Genomic_DNA"/>
</dbReference>
<dbReference type="GO" id="GO:0019752">
    <property type="term" value="P:carboxylic acid metabolic process"/>
    <property type="evidence" value="ECO:0007669"/>
    <property type="project" value="UniProtKB-ARBA"/>
</dbReference>
<reference evidence="7" key="1">
    <citation type="submission" date="2021-01" db="EMBL/GenBank/DDBJ databases">
        <title>Marivirga sp. nov., isolated from intertidal surface sediments.</title>
        <authorList>
            <person name="Zhang M."/>
        </authorList>
    </citation>
    <scope>NUCLEOTIDE SEQUENCE</scope>
    <source>
        <strain evidence="7">SM1354</strain>
    </source>
</reference>
<sequence>MNVSEQLLKILEQEGVKHIFGVAGDALNPLVAAMANQSTIKWIKMKHEGNASYAAFAQGELGQNFGVCASTVGPGALHLVNGLYNAKKERSPVLAITGQIPVANIGTSYHQEVDLTKVFDDICEYQAVIRSAEEAPKIILRAIRIAINKKCVCRIELPADLAHAAAANQNFVQRVFRSDSEIHPSQEKLENAVQLIDGAKKVGILAGAGCRNAKEEVIAFSKLLNAPITHTVRASDIFDHSTENVVGLTGLIGNPSGYKGVMECDLLIMLGTDFPYGPYLPEKTKTIQIDIRPENIGNRTAVDLGIHADLKFVLQYLNEKCKLKKDDSWVNSLNKEFRSWVANNGEDASTKRDFKILHPQIMAKAISDQASDDTIFVIDTGTSAIWATNFMNFHAERRMIGSFNHGSMAVGLPAAIGAQLQYPEREIWALVGDGAFNMTLHDFSTAVEYGLPIKIIVLNNNELGFVKIEMEEAGLVPNYDALEVKNFDFAQYAKLVGGDGINVTNVKEVDNAVELAKRSDKPFIINAKVTGAELSLPPHISFGMAKNFAMSKIKEALSASKGDKKNWENIKNEIKAFIDKETAN</sequence>
<dbReference type="InterPro" id="IPR029061">
    <property type="entry name" value="THDP-binding"/>
</dbReference>
<dbReference type="InterPro" id="IPR012000">
    <property type="entry name" value="Thiamin_PyroP_enz_cen_dom"/>
</dbReference>
<feature type="domain" description="Thiamine pyrophosphate enzyme central" evidence="4">
    <location>
        <begin position="189"/>
        <end position="317"/>
    </location>
</feature>
<evidence type="ECO:0000313" key="8">
    <source>
        <dbReference type="Proteomes" id="UP000642920"/>
    </source>
</evidence>